<feature type="domain" description="Palmitoyltransferase DHHC" evidence="8">
    <location>
        <begin position="70"/>
        <end position="183"/>
    </location>
</feature>
<dbReference type="OrthoDB" id="331948at2759"/>
<dbReference type="InParanoid" id="T0QSX7"/>
<dbReference type="PANTHER" id="PTHR12246">
    <property type="entry name" value="PALMITOYLTRANSFERASE ZDHHC16"/>
    <property type="match status" value="1"/>
</dbReference>
<name>T0QSX7_SAPDV</name>
<dbReference type="InterPro" id="IPR001594">
    <property type="entry name" value="Palmitoyltrfase_DHHC"/>
</dbReference>
<comment type="subcellular location">
    <subcellularLocation>
        <location evidence="1">Membrane</location>
        <topology evidence="1">Multi-pass membrane protein</topology>
    </subcellularLocation>
</comment>
<dbReference type="STRING" id="1156394.T0QSX7"/>
<evidence type="ECO:0000259" key="8">
    <source>
        <dbReference type="Pfam" id="PF01529"/>
    </source>
</evidence>
<dbReference type="PROSITE" id="PS50216">
    <property type="entry name" value="DHHC"/>
    <property type="match status" value="1"/>
</dbReference>
<evidence type="ECO:0000256" key="5">
    <source>
        <dbReference type="ARBA" id="ARBA00023136"/>
    </source>
</evidence>
<evidence type="ECO:0000256" key="6">
    <source>
        <dbReference type="ARBA" id="ARBA00023315"/>
    </source>
</evidence>
<feature type="transmembrane region" description="Helical" evidence="7">
    <location>
        <begin position="117"/>
        <end position="139"/>
    </location>
</feature>
<comment type="similarity">
    <text evidence="7">Belongs to the DHHC palmitoyltransferase family.</text>
</comment>
<evidence type="ECO:0000256" key="1">
    <source>
        <dbReference type="ARBA" id="ARBA00004141"/>
    </source>
</evidence>
<dbReference type="VEuPathDB" id="FungiDB:SDRG_05337"/>
<dbReference type="Pfam" id="PF01529">
    <property type="entry name" value="DHHC"/>
    <property type="match status" value="1"/>
</dbReference>
<keyword evidence="6 7" id="KW-0012">Acyltransferase</keyword>
<organism evidence="9 10">
    <name type="scientific">Saprolegnia diclina (strain VS20)</name>
    <dbReference type="NCBI Taxonomy" id="1156394"/>
    <lineage>
        <taxon>Eukaryota</taxon>
        <taxon>Sar</taxon>
        <taxon>Stramenopiles</taxon>
        <taxon>Oomycota</taxon>
        <taxon>Saprolegniomycetes</taxon>
        <taxon>Saprolegniales</taxon>
        <taxon>Saprolegniaceae</taxon>
        <taxon>Saprolegnia</taxon>
    </lineage>
</organism>
<keyword evidence="10" id="KW-1185">Reference proteome</keyword>
<evidence type="ECO:0000256" key="3">
    <source>
        <dbReference type="ARBA" id="ARBA00022692"/>
    </source>
</evidence>
<dbReference type="OMA" id="FYTSLSC"/>
<feature type="transmembrane region" description="Helical" evidence="7">
    <location>
        <begin position="35"/>
        <end position="61"/>
    </location>
</feature>
<keyword evidence="3 7" id="KW-0812">Transmembrane</keyword>
<dbReference type="InterPro" id="IPR039859">
    <property type="entry name" value="PFA4/ZDH16/20/ERF2-like"/>
</dbReference>
<keyword evidence="2 7" id="KW-0808">Transferase</keyword>
<dbReference type="GO" id="GO:0019706">
    <property type="term" value="F:protein-cysteine S-palmitoyltransferase activity"/>
    <property type="evidence" value="ECO:0007669"/>
    <property type="project" value="UniProtKB-EC"/>
</dbReference>
<accession>T0QSX7</accession>
<gene>
    <name evidence="9" type="ORF">SDRG_05337</name>
</gene>
<evidence type="ECO:0000256" key="4">
    <source>
        <dbReference type="ARBA" id="ARBA00022989"/>
    </source>
</evidence>
<keyword evidence="5 7" id="KW-0472">Membrane</keyword>
<evidence type="ECO:0000256" key="2">
    <source>
        <dbReference type="ARBA" id="ARBA00022679"/>
    </source>
</evidence>
<proteinExistence type="inferred from homology"/>
<dbReference type="RefSeq" id="XP_008609272.1">
    <property type="nucleotide sequence ID" value="XM_008611050.1"/>
</dbReference>
<dbReference type="Proteomes" id="UP000030762">
    <property type="component" value="Unassembled WGS sequence"/>
</dbReference>
<evidence type="ECO:0000313" key="10">
    <source>
        <dbReference type="Proteomes" id="UP000030762"/>
    </source>
</evidence>
<reference evidence="9 10" key="1">
    <citation type="submission" date="2012-04" db="EMBL/GenBank/DDBJ databases">
        <title>The Genome Sequence of Saprolegnia declina VS20.</title>
        <authorList>
            <consortium name="The Broad Institute Genome Sequencing Platform"/>
            <person name="Russ C."/>
            <person name="Nusbaum C."/>
            <person name="Tyler B."/>
            <person name="van West P."/>
            <person name="Dieguez-Uribeondo J."/>
            <person name="de Bruijn I."/>
            <person name="Tripathy S."/>
            <person name="Jiang R."/>
            <person name="Young S.K."/>
            <person name="Zeng Q."/>
            <person name="Gargeya S."/>
            <person name="Fitzgerald M."/>
            <person name="Haas B."/>
            <person name="Abouelleil A."/>
            <person name="Alvarado L."/>
            <person name="Arachchi H.M."/>
            <person name="Berlin A."/>
            <person name="Chapman S.B."/>
            <person name="Goldberg J."/>
            <person name="Griggs A."/>
            <person name="Gujja S."/>
            <person name="Hansen M."/>
            <person name="Howarth C."/>
            <person name="Imamovic A."/>
            <person name="Larimer J."/>
            <person name="McCowen C."/>
            <person name="Montmayeur A."/>
            <person name="Murphy C."/>
            <person name="Neiman D."/>
            <person name="Pearson M."/>
            <person name="Priest M."/>
            <person name="Roberts A."/>
            <person name="Saif S."/>
            <person name="Shea T."/>
            <person name="Sisk P."/>
            <person name="Sykes S."/>
            <person name="Wortman J."/>
            <person name="Nusbaum C."/>
            <person name="Birren B."/>
        </authorList>
    </citation>
    <scope>NUCLEOTIDE SEQUENCE [LARGE SCALE GENOMIC DNA]</scope>
    <source>
        <strain evidence="9 10">VS20</strain>
    </source>
</reference>
<evidence type="ECO:0000256" key="7">
    <source>
        <dbReference type="RuleBase" id="RU079119"/>
    </source>
</evidence>
<dbReference type="GeneID" id="19946064"/>
<dbReference type="AlphaFoldDB" id="T0QSX7"/>
<protein>
    <recommendedName>
        <fullName evidence="7">Palmitoyltransferase</fullName>
        <ecNumber evidence="7">2.3.1.225</ecNumber>
    </recommendedName>
</protein>
<dbReference type="EMBL" id="JH767145">
    <property type="protein sequence ID" value="EQC37110.1"/>
    <property type="molecule type" value="Genomic_DNA"/>
</dbReference>
<feature type="transmembrane region" description="Helical" evidence="7">
    <location>
        <begin position="145"/>
        <end position="172"/>
    </location>
</feature>
<sequence length="238" mass="25970">MTKVFVGIAVGLMALKALAIATTHGLAAGDVVIEGVLVFLMVVSYAGAIFVSPSLSVAALLSPEDGDIDTEARYCEKCDCVKPDNFHHCSVCMRCISRMDHHCPWTSNCVGERTKKIFILFLFYTSLSCLWSASLLVGSTGHRSLFVSFITVLSFGVGFLLGGYCLFHLYLLSQGKTTLDFMAGRSGNALGFAANLRVYFGHEWWLYLVPIVPPSIRFGHLQSLRSDDERAGLRGDAV</sequence>
<dbReference type="EC" id="2.3.1.225" evidence="7"/>
<dbReference type="eggNOG" id="KOG1315">
    <property type="taxonomic scope" value="Eukaryota"/>
</dbReference>
<comment type="catalytic activity">
    <reaction evidence="7">
        <text>L-cysteinyl-[protein] + hexadecanoyl-CoA = S-hexadecanoyl-L-cysteinyl-[protein] + CoA</text>
        <dbReference type="Rhea" id="RHEA:36683"/>
        <dbReference type="Rhea" id="RHEA-COMP:10131"/>
        <dbReference type="Rhea" id="RHEA-COMP:11032"/>
        <dbReference type="ChEBI" id="CHEBI:29950"/>
        <dbReference type="ChEBI" id="CHEBI:57287"/>
        <dbReference type="ChEBI" id="CHEBI:57379"/>
        <dbReference type="ChEBI" id="CHEBI:74151"/>
        <dbReference type="EC" id="2.3.1.225"/>
    </reaction>
</comment>
<dbReference type="GO" id="GO:0016020">
    <property type="term" value="C:membrane"/>
    <property type="evidence" value="ECO:0007669"/>
    <property type="project" value="UniProtKB-SubCell"/>
</dbReference>
<keyword evidence="4 7" id="KW-1133">Transmembrane helix</keyword>
<comment type="domain">
    <text evidence="7">The DHHC domain is required for palmitoyltransferase activity.</text>
</comment>
<evidence type="ECO:0000313" key="9">
    <source>
        <dbReference type="EMBL" id="EQC37110.1"/>
    </source>
</evidence>